<dbReference type="SMART" id="SM00740">
    <property type="entry name" value="PASTA"/>
    <property type="match status" value="1"/>
</dbReference>
<keyword evidence="1" id="KW-1133">Transmembrane helix</keyword>
<feature type="transmembrane region" description="Helical" evidence="1">
    <location>
        <begin position="39"/>
        <end position="59"/>
    </location>
</feature>
<dbReference type="Pfam" id="PF03793">
    <property type="entry name" value="PASTA"/>
    <property type="match status" value="1"/>
</dbReference>
<evidence type="ECO:0000313" key="3">
    <source>
        <dbReference type="EMBL" id="MBB6350368.1"/>
    </source>
</evidence>
<keyword evidence="1" id="KW-0472">Membrane</keyword>
<reference evidence="3 4" key="1">
    <citation type="submission" date="2020-08" db="EMBL/GenBank/DDBJ databases">
        <title>Sequencing the genomes of 1000 actinobacteria strains.</title>
        <authorList>
            <person name="Klenk H.-P."/>
        </authorList>
    </citation>
    <scope>NUCLEOTIDE SEQUENCE [LARGE SCALE GENOMIC DNA]</scope>
    <source>
        <strain evidence="3 4">DSM 45913</strain>
    </source>
</reference>
<name>A0A7X0C886_9ACTN</name>
<dbReference type="Gene3D" id="3.30.10.20">
    <property type="match status" value="1"/>
</dbReference>
<dbReference type="InterPro" id="IPR005543">
    <property type="entry name" value="PASTA_dom"/>
</dbReference>
<feature type="domain" description="PASTA" evidence="2">
    <location>
        <begin position="79"/>
        <end position="142"/>
    </location>
</feature>
<dbReference type="EMBL" id="JACHJB010000003">
    <property type="protein sequence ID" value="MBB6350368.1"/>
    <property type="molecule type" value="Genomic_DNA"/>
</dbReference>
<dbReference type="AlphaFoldDB" id="A0A7X0C886"/>
<dbReference type="CDD" id="cd06577">
    <property type="entry name" value="PASTA_pknB"/>
    <property type="match status" value="1"/>
</dbReference>
<keyword evidence="4" id="KW-1185">Reference proteome</keyword>
<evidence type="ECO:0000256" key="1">
    <source>
        <dbReference type="SAM" id="Phobius"/>
    </source>
</evidence>
<comment type="caution">
    <text evidence="3">The sequence shown here is derived from an EMBL/GenBank/DDBJ whole genome shotgun (WGS) entry which is preliminary data.</text>
</comment>
<evidence type="ECO:0000259" key="2">
    <source>
        <dbReference type="PROSITE" id="PS51178"/>
    </source>
</evidence>
<dbReference type="SUPFAM" id="SSF54184">
    <property type="entry name" value="Penicillin-binding protein 2x (pbp-2x), c-terminal domain"/>
    <property type="match status" value="1"/>
</dbReference>
<protein>
    <recommendedName>
        <fullName evidence="2">PASTA domain-containing protein</fullName>
    </recommendedName>
</protein>
<proteinExistence type="predicted"/>
<evidence type="ECO:0000313" key="4">
    <source>
        <dbReference type="Proteomes" id="UP000583800"/>
    </source>
</evidence>
<dbReference type="Proteomes" id="UP000583800">
    <property type="component" value="Unassembled WGS sequence"/>
</dbReference>
<dbReference type="PROSITE" id="PS51178">
    <property type="entry name" value="PASTA"/>
    <property type="match status" value="1"/>
</dbReference>
<accession>A0A7X0C886</accession>
<keyword evidence="1" id="KW-0812">Transmembrane</keyword>
<sequence>MKVEDALADAMAAHVADVQAAPTLGGAVRRGHRAHVIRFRTAGAALVTAAVAVAAPLALNTAGPPPSRPAATAGQDRVVVASVTVPDVVGMDVAAAVKVLSEAGLVVDDPETATAEGDVREQRPAAGTQVAEGERVMLTVEPPRTSLPQDLGDLGDGRTFGGVHLGYLPEGLQWSRWSGKNGFGEKSYTTSYAPGGDEKDGYGVQVVVFEGDAAKAVERRLGTFPRTEVNGEKAYLAHVTEGGTVTRDKDEGATLTIGWFLRDGLAVEVYVSPFYAGQVDAEAEIRKVAEGIKPAG</sequence>
<organism evidence="3 4">
    <name type="scientific">Nonomuraea muscovyensis</name>
    <dbReference type="NCBI Taxonomy" id="1124761"/>
    <lineage>
        <taxon>Bacteria</taxon>
        <taxon>Bacillati</taxon>
        <taxon>Actinomycetota</taxon>
        <taxon>Actinomycetes</taxon>
        <taxon>Streptosporangiales</taxon>
        <taxon>Streptosporangiaceae</taxon>
        <taxon>Nonomuraea</taxon>
    </lineage>
</organism>
<dbReference type="RefSeq" id="WP_185088174.1">
    <property type="nucleotide sequence ID" value="NZ_JACHJB010000003.1"/>
</dbReference>
<gene>
    <name evidence="3" type="ORF">FHU36_006940</name>
</gene>